<dbReference type="GO" id="GO:0009853">
    <property type="term" value="P:photorespiration"/>
    <property type="evidence" value="ECO:0007669"/>
    <property type="project" value="UniProtKB-UniRule"/>
</dbReference>
<sequence length="487" mass="52763">MSQKIGIISNVSVATSFAAVAPNVKRNESRPQSAHAKAYVGLKPATLFNKAPPPAFTVSNQSVTTALFKVWNPTNNKFFETLSFLPPLSDAEVAKQIDYIVGRGWCPCIEFSETETALTLDHGSDGIVSPASCGYYANRYWPMWKLPMFGCNDPNQVLAEIAACKQAFPDAYIRVCGFDSVKQVQSTAMLVHRPPNEAVVPLQARSVDGTESYGGYSAPPTPASAAPPPPQQQPGGSQTDEQIDKFPWTDLAAPIQYFALDKLTPKGPRKNVDHGDPHDFTRPFSKIGGASVGSWACTEGGWDSPTPRTSTETFYVLEGEGSVSDPDGTRHPFGPGDTVVLPKGWWGRWDIAKPIHKVWVVHEHPDVHGASTDVVVEPLASFSPAEVGPHSPRKGAVYGFPTTATRTIYDVGTTSVGYWTCTPGSFVVGKRSSFESFFVLQGVFFLTSPNGSARRCVAGDTVVLPKGWSGHWDIIETVEKIWVEVSD</sequence>
<organism evidence="8 9">
    <name type="scientific">Cymbomonas tetramitiformis</name>
    <dbReference type="NCBI Taxonomy" id="36881"/>
    <lineage>
        <taxon>Eukaryota</taxon>
        <taxon>Viridiplantae</taxon>
        <taxon>Chlorophyta</taxon>
        <taxon>Pyramimonadophyceae</taxon>
        <taxon>Pyramimonadales</taxon>
        <taxon>Pyramimonadaceae</taxon>
        <taxon>Cymbomonas</taxon>
    </lineage>
</organism>
<dbReference type="GO" id="GO:0009507">
    <property type="term" value="C:chloroplast"/>
    <property type="evidence" value="ECO:0007669"/>
    <property type="project" value="UniProtKB-SubCell"/>
</dbReference>
<evidence type="ECO:0000256" key="5">
    <source>
        <dbReference type="RuleBase" id="RU003627"/>
    </source>
</evidence>
<dbReference type="InterPro" id="IPR036385">
    <property type="entry name" value="RuBisCO_ssu_sf"/>
</dbReference>
<dbReference type="EMBL" id="LGRX02034962">
    <property type="protein sequence ID" value="KAK3236583.1"/>
    <property type="molecule type" value="Genomic_DNA"/>
</dbReference>
<dbReference type="PRINTS" id="PR00152">
    <property type="entry name" value="RUBISCOSMALL"/>
</dbReference>
<keyword evidence="9" id="KW-1185">Reference proteome</keyword>
<dbReference type="Pfam" id="PF05899">
    <property type="entry name" value="Cupin_3"/>
    <property type="match status" value="2"/>
</dbReference>
<reference evidence="8 9" key="1">
    <citation type="journal article" date="2015" name="Genome Biol. Evol.">
        <title>Comparative Genomics of a Bacterivorous Green Alga Reveals Evolutionary Causalities and Consequences of Phago-Mixotrophic Mode of Nutrition.</title>
        <authorList>
            <person name="Burns J.A."/>
            <person name="Paasch A."/>
            <person name="Narechania A."/>
            <person name="Kim E."/>
        </authorList>
    </citation>
    <scope>NUCLEOTIDE SEQUENCE [LARGE SCALE GENOMIC DNA]</scope>
    <source>
        <strain evidence="8 9">PLY_AMNH</strain>
    </source>
</reference>
<dbReference type="HAMAP" id="MF_00859">
    <property type="entry name" value="RuBisCO_S_bact"/>
    <property type="match status" value="1"/>
</dbReference>
<comment type="subunit">
    <text evidence="4 5">Heterohexadecamer of 8 large and 8 small subunits.</text>
</comment>
<gene>
    <name evidence="4" type="primary">RBCS</name>
    <name evidence="8" type="ORF">CYMTET_53284</name>
</gene>
<dbReference type="Pfam" id="PF00101">
    <property type="entry name" value="RuBisCO_small"/>
    <property type="match status" value="1"/>
</dbReference>
<feature type="domain" description="Ribulose bisphosphate carboxylase small subunit" evidence="7">
    <location>
        <begin position="78"/>
        <end position="194"/>
    </location>
</feature>
<evidence type="ECO:0000256" key="4">
    <source>
        <dbReference type="HAMAP-Rule" id="MF_00860"/>
    </source>
</evidence>
<keyword evidence="3 4" id="KW-0120">Carbon dioxide fixation</keyword>
<dbReference type="InterPro" id="IPR000894">
    <property type="entry name" value="RuBisCO_ssu_dom"/>
</dbReference>
<comment type="subcellular location">
    <subcellularLocation>
        <location evidence="4">Plastid</location>
        <location evidence="4">Chloroplast</location>
    </subcellularLocation>
</comment>
<dbReference type="SUPFAM" id="SSF51182">
    <property type="entry name" value="RmlC-like cupins"/>
    <property type="match status" value="2"/>
</dbReference>
<evidence type="ECO:0000256" key="1">
    <source>
        <dbReference type="ARBA" id="ARBA00022531"/>
    </source>
</evidence>
<dbReference type="Proteomes" id="UP001190700">
    <property type="component" value="Unassembled WGS sequence"/>
</dbReference>
<dbReference type="InterPro" id="IPR011051">
    <property type="entry name" value="RmlC_Cupin_sf"/>
</dbReference>
<dbReference type="InterPro" id="IPR008579">
    <property type="entry name" value="UGlyAH_Cupin_dom"/>
</dbReference>
<dbReference type="GO" id="GO:0016984">
    <property type="term" value="F:ribulose-bisphosphate carboxylase activity"/>
    <property type="evidence" value="ECO:0007669"/>
    <property type="project" value="UniProtKB-UniRule"/>
</dbReference>
<keyword evidence="4 5" id="KW-0601">Photorespiration</keyword>
<evidence type="ECO:0000256" key="6">
    <source>
        <dbReference type="SAM" id="MobiDB-lite"/>
    </source>
</evidence>
<keyword evidence="4" id="KW-0150">Chloroplast</keyword>
<dbReference type="PANTHER" id="PTHR31262">
    <property type="entry name" value="RIBULOSE BISPHOSPHATE CARBOXYLASE SMALL CHAIN 1, CHLOROPLASTIC"/>
    <property type="match status" value="1"/>
</dbReference>
<dbReference type="AlphaFoldDB" id="A0AAE0BIL5"/>
<keyword evidence="4 5" id="KW-0934">Plastid</keyword>
<evidence type="ECO:0000256" key="2">
    <source>
        <dbReference type="ARBA" id="ARBA00022567"/>
    </source>
</evidence>
<dbReference type="InterPro" id="IPR024681">
    <property type="entry name" value="RuBisCO_ssu"/>
</dbReference>
<comment type="similarity">
    <text evidence="4 5">Belongs to the RuBisCO small chain family.</text>
</comment>
<evidence type="ECO:0000313" key="8">
    <source>
        <dbReference type="EMBL" id="KAK3236583.1"/>
    </source>
</evidence>
<proteinExistence type="inferred from homology"/>
<evidence type="ECO:0000259" key="7">
    <source>
        <dbReference type="SMART" id="SM00961"/>
    </source>
</evidence>
<protein>
    <recommendedName>
        <fullName evidence="4">Ribulose bisphosphate carboxylase small subunit, chloroplastic</fullName>
        <shortName evidence="4">RuBisCO small subunit</shortName>
    </recommendedName>
</protein>
<comment type="miscellaneous">
    <text evidence="4">The basic functional RuBisCO is composed of a large chain homodimer in a 'head-to-tail' conformation. In form I RuBisCO this homodimer is arranged in a barrel-like tetramer with the small subunits forming a tetrameric 'cap' on each end of the 'barrel'.</text>
</comment>
<dbReference type="InterPro" id="IPR014710">
    <property type="entry name" value="RmlC-like_jellyroll"/>
</dbReference>
<dbReference type="CDD" id="cd03527">
    <property type="entry name" value="RuBisCO_small"/>
    <property type="match status" value="1"/>
</dbReference>
<evidence type="ECO:0000313" key="9">
    <source>
        <dbReference type="Proteomes" id="UP001190700"/>
    </source>
</evidence>
<dbReference type="GO" id="GO:0019253">
    <property type="term" value="P:reductive pentose-phosphate cycle"/>
    <property type="evidence" value="ECO:0007669"/>
    <property type="project" value="UniProtKB-UniRule"/>
</dbReference>
<dbReference type="SUPFAM" id="SSF55239">
    <property type="entry name" value="RuBisCO, small subunit"/>
    <property type="match status" value="1"/>
</dbReference>
<dbReference type="Gene3D" id="2.60.120.10">
    <property type="entry name" value="Jelly Rolls"/>
    <property type="match status" value="2"/>
</dbReference>
<comment type="function">
    <text evidence="4 5">RuBisCO catalyzes two reactions: the carboxylation of D-ribulose 1,5-bisphosphate, the primary event in carbon dioxide fixation, as well as the oxidative fragmentation of the pentose substrate. Both reactions occur simultaneously and in competition at the same active site. Although the small subunit is not catalytic it is essential for maximal activity.</text>
</comment>
<feature type="region of interest" description="Disordered" evidence="6">
    <location>
        <begin position="210"/>
        <end position="242"/>
    </location>
</feature>
<keyword evidence="1 4" id="KW-0602">Photosynthesis</keyword>
<accession>A0AAE0BIL5</accession>
<keyword evidence="2 4" id="KW-0113">Calvin cycle</keyword>
<evidence type="ECO:0000256" key="3">
    <source>
        <dbReference type="ARBA" id="ARBA00023300"/>
    </source>
</evidence>
<comment type="caution">
    <text evidence="8">The sequence shown here is derived from an EMBL/GenBank/DDBJ whole genome shotgun (WGS) entry which is preliminary data.</text>
</comment>
<name>A0AAE0BIL5_9CHLO</name>
<dbReference type="SMART" id="SM00961">
    <property type="entry name" value="RuBisCO_small"/>
    <property type="match status" value="1"/>
</dbReference>
<feature type="compositionally biased region" description="Pro residues" evidence="6">
    <location>
        <begin position="219"/>
        <end position="232"/>
    </location>
</feature>
<dbReference type="Gene3D" id="3.30.190.10">
    <property type="entry name" value="Ribulose bisphosphate carboxylase, small subunit"/>
    <property type="match status" value="1"/>
</dbReference>